<keyword evidence="1" id="KW-0472">Membrane</keyword>
<organism evidence="3 4">
    <name type="scientific">Bartonella bacilliformis Ver097</name>
    <dbReference type="NCBI Taxonomy" id="1293911"/>
    <lineage>
        <taxon>Bacteria</taxon>
        <taxon>Pseudomonadati</taxon>
        <taxon>Pseudomonadota</taxon>
        <taxon>Alphaproteobacteria</taxon>
        <taxon>Hyphomicrobiales</taxon>
        <taxon>Bartonellaceae</taxon>
        <taxon>Bartonella</taxon>
    </lineage>
</organism>
<protein>
    <recommendedName>
        <fullName evidence="2">Peptidoglycan binding-like domain-containing protein</fullName>
    </recommendedName>
</protein>
<dbReference type="InterPro" id="IPR036365">
    <property type="entry name" value="PGBD-like_sf"/>
</dbReference>
<accession>A0A072R1W5</accession>
<evidence type="ECO:0000313" key="3">
    <source>
        <dbReference type="EMBL" id="KEG19943.1"/>
    </source>
</evidence>
<dbReference type="InterPro" id="IPR002477">
    <property type="entry name" value="Peptidoglycan-bd-like"/>
</dbReference>
<feature type="domain" description="Peptidoglycan binding-like" evidence="2">
    <location>
        <begin position="238"/>
        <end position="290"/>
    </location>
</feature>
<feature type="transmembrane region" description="Helical" evidence="1">
    <location>
        <begin position="90"/>
        <end position="112"/>
    </location>
</feature>
<keyword evidence="1" id="KW-0812">Transmembrane</keyword>
<evidence type="ECO:0000259" key="2">
    <source>
        <dbReference type="Pfam" id="PF01471"/>
    </source>
</evidence>
<dbReference type="Gene3D" id="1.10.101.10">
    <property type="entry name" value="PGBD-like superfamily/PGBD"/>
    <property type="match status" value="1"/>
</dbReference>
<dbReference type="STRING" id="1293911.H710_00538"/>
<keyword evidence="1" id="KW-1133">Transmembrane helix</keyword>
<dbReference type="SUPFAM" id="SSF47090">
    <property type="entry name" value="PGBD-like"/>
    <property type="match status" value="1"/>
</dbReference>
<comment type="caution">
    <text evidence="3">The sequence shown here is derived from an EMBL/GenBank/DDBJ whole genome shotgun (WGS) entry which is preliminary data.</text>
</comment>
<dbReference type="AlphaFoldDB" id="A0A072R1W5"/>
<dbReference type="HOGENOM" id="CLU_062775_0_0_5"/>
<evidence type="ECO:0000256" key="1">
    <source>
        <dbReference type="SAM" id="Phobius"/>
    </source>
</evidence>
<name>A0A072R1W5_BARBA</name>
<sequence>MLAQNYIYFNHLKDIKIRSGCIILPLKVKKFQFYVKYQKTKIRIMTKKRKIRKTKIVERRNIILAFFLLNGRFLFWIAKRLYHYTRVNALLVIGLFFFSVSFGFVLFNALFLQEKIKNDVFIQMKLIPVSVIAKNSILLQEQAIFQADAVSMPIVSNLRQDSSLYSRQNLSENLSKMHKKLAKFGLYDSSLGDSKIHHSVDQIAVLIERSEMEMANNIVMEGVVTQSEEASLKLVIADIMQVQEALRAFGNQEVTVTGIEDQKTMNAVKQFQKIFHLPITGKIDHTVLIKMREVGLLS</sequence>
<feature type="transmembrane region" description="Helical" evidence="1">
    <location>
        <begin position="61"/>
        <end position="78"/>
    </location>
</feature>
<dbReference type="EMBL" id="ASIV01000004">
    <property type="protein sequence ID" value="KEG19943.1"/>
    <property type="molecule type" value="Genomic_DNA"/>
</dbReference>
<dbReference type="Pfam" id="PF01471">
    <property type="entry name" value="PG_binding_1"/>
    <property type="match status" value="1"/>
</dbReference>
<dbReference type="Proteomes" id="UP000031740">
    <property type="component" value="Unassembled WGS sequence"/>
</dbReference>
<proteinExistence type="predicted"/>
<dbReference type="PATRIC" id="fig|1293911.3.peg.564"/>
<reference evidence="3 4" key="1">
    <citation type="submission" date="2013-04" db="EMBL/GenBank/DDBJ databases">
        <title>The Genome Sequence of Bartonella bacilliformis Ver097.</title>
        <authorList>
            <consortium name="The Broad Institute Genomics Platform"/>
            <consortium name="The Broad Institute Genome Sequencing Center for Infectious Disease"/>
            <person name="Feldgarden M."/>
            <person name="Kirby J."/>
            <person name="Birtles R."/>
            <person name="Dasch G."/>
            <person name="Hendrix L."/>
            <person name="Koehler J."/>
            <person name="Walker B."/>
            <person name="Young S.K."/>
            <person name="Zeng Q."/>
            <person name="Gargeya S."/>
            <person name="Fitzgerald M."/>
            <person name="Haas B."/>
            <person name="Abouelleil A."/>
            <person name="Allen A.W."/>
            <person name="Alvarado L."/>
            <person name="Arachchi H.M."/>
            <person name="Berlin A.M."/>
            <person name="Chapman S.B."/>
            <person name="Gainer-Dewar J."/>
            <person name="Goldberg J."/>
            <person name="Griggs A."/>
            <person name="Gujja S."/>
            <person name="Hansen M."/>
            <person name="Howarth C."/>
            <person name="Imamovic A."/>
            <person name="Ireland A."/>
            <person name="Larimer J."/>
            <person name="McCowan C."/>
            <person name="Murphy C."/>
            <person name="Pearson M."/>
            <person name="Poon T.W."/>
            <person name="Priest M."/>
            <person name="Roberts A."/>
            <person name="Saif S."/>
            <person name="Shea T."/>
            <person name="Sisk P."/>
            <person name="Sykes S."/>
            <person name="Wortman J."/>
            <person name="Nusbaum C."/>
            <person name="Birren B."/>
        </authorList>
    </citation>
    <scope>NUCLEOTIDE SEQUENCE [LARGE SCALE GENOMIC DNA]</scope>
    <source>
        <strain evidence="3 4">Ver097</strain>
    </source>
</reference>
<evidence type="ECO:0000313" key="4">
    <source>
        <dbReference type="Proteomes" id="UP000031740"/>
    </source>
</evidence>
<gene>
    <name evidence="3" type="ORF">H710_00538</name>
</gene>
<dbReference type="InterPro" id="IPR036366">
    <property type="entry name" value="PGBDSf"/>
</dbReference>